<dbReference type="RefSeq" id="WP_176294850.1">
    <property type="nucleotide sequence ID" value="NZ_CP051177.1"/>
</dbReference>
<dbReference type="NCBIfam" id="NF005994">
    <property type="entry name" value="PRK08118.1"/>
    <property type="match status" value="1"/>
</dbReference>
<accession>A0A7H8QD08</accession>
<dbReference type="EMBL" id="CP051177">
    <property type="protein sequence ID" value="QKX51820.1"/>
    <property type="molecule type" value="Genomic_DNA"/>
</dbReference>
<dbReference type="Gene3D" id="3.40.50.300">
    <property type="entry name" value="P-loop containing nucleotide triphosphate hydrolases"/>
    <property type="match status" value="1"/>
</dbReference>
<name>A0A7H8QD08_9BACL</name>
<dbReference type="SUPFAM" id="SSF52540">
    <property type="entry name" value="P-loop containing nucleoside triphosphate hydrolases"/>
    <property type="match status" value="1"/>
</dbReference>
<organism evidence="1 2">
    <name type="scientific">Planococcus glaciei</name>
    <dbReference type="NCBI Taxonomy" id="459472"/>
    <lineage>
        <taxon>Bacteria</taxon>
        <taxon>Bacillati</taxon>
        <taxon>Bacillota</taxon>
        <taxon>Bacilli</taxon>
        <taxon>Bacillales</taxon>
        <taxon>Caryophanaceae</taxon>
        <taxon>Planococcus</taxon>
    </lineage>
</organism>
<evidence type="ECO:0000313" key="1">
    <source>
        <dbReference type="EMBL" id="QKX51820.1"/>
    </source>
</evidence>
<reference evidence="2" key="2">
    <citation type="submission" date="2020-06" db="EMBL/GenBank/DDBJ databases">
        <title>Isolation of Planomicrobium glaciei.</title>
        <authorList>
            <person name="Malisova L."/>
            <person name="Safrankova R."/>
            <person name="Jakubu V."/>
            <person name="Spanelova P."/>
        </authorList>
    </citation>
    <scope>NUCLEOTIDE SEQUENCE [LARGE SCALE GENOMIC DNA]</scope>
    <source>
        <strain evidence="2">NRL-ATB46093</strain>
    </source>
</reference>
<dbReference type="Proteomes" id="UP000509222">
    <property type="component" value="Chromosome"/>
</dbReference>
<proteinExistence type="predicted"/>
<protein>
    <submittedName>
        <fullName evidence="1">DNA topology modulation protein</fullName>
    </submittedName>
</protein>
<reference evidence="1 2" key="1">
    <citation type="submission" date="2020-04" db="EMBL/GenBank/DDBJ databases">
        <authorList>
            <person name="Pajer P."/>
            <person name="Broz P."/>
        </authorList>
    </citation>
    <scope>NUCLEOTIDE SEQUENCE [LARGE SCALE GENOMIC DNA]</scope>
    <source>
        <strain evidence="2">NRL-ATB46093</strain>
    </source>
</reference>
<dbReference type="InterPro" id="IPR027417">
    <property type="entry name" value="P-loop_NTPase"/>
</dbReference>
<evidence type="ECO:0000313" key="2">
    <source>
        <dbReference type="Proteomes" id="UP000509222"/>
    </source>
</evidence>
<dbReference type="AlphaFoldDB" id="A0A7H8QD08"/>
<sequence>MKKIAVIGSGGSGKSTLSRKLGEKLSIEVFHLDAILWKPDWEAVAKDQQQLIQHQLVAKDRWIIDGNYNGTLDIRLKAADCIIFMDIPRSLCLYRVIMRTFRHRRQPRPDMATGCEERFNFNFLKWVWNYPTDKRPEVMNKLERLRGQKEIIILKSPKEAQLFLENIKNESTVTIP</sequence>
<keyword evidence="2" id="KW-1185">Reference proteome</keyword>
<gene>
    <name evidence="1" type="ORF">HF394_15250</name>
</gene>
<dbReference type="InterPro" id="IPR052922">
    <property type="entry name" value="Cytidylate_Kinase-2"/>
</dbReference>
<dbReference type="PANTHER" id="PTHR37816">
    <property type="entry name" value="YALI0E33011P"/>
    <property type="match status" value="1"/>
</dbReference>
<dbReference type="PANTHER" id="PTHR37816:SF3">
    <property type="entry name" value="MODULATES DNA TOPOLOGY"/>
    <property type="match status" value="1"/>
</dbReference>